<feature type="domain" description="Chitin-binding type-2" evidence="6">
    <location>
        <begin position="116"/>
        <end position="172"/>
    </location>
</feature>
<comment type="caution">
    <text evidence="7">The sequence shown here is derived from an EMBL/GenBank/DDBJ whole genome shotgun (WGS) entry which is preliminary data.</text>
</comment>
<protein>
    <recommendedName>
        <fullName evidence="6">Chitin-binding type-2 domain-containing protein</fullName>
    </recommendedName>
</protein>
<dbReference type="SMART" id="SM00494">
    <property type="entry name" value="ChtBD2"/>
    <property type="match status" value="2"/>
</dbReference>
<feature type="domain" description="Chitin-binding type-2" evidence="6">
    <location>
        <begin position="173"/>
        <end position="233"/>
    </location>
</feature>
<reference evidence="7 8" key="1">
    <citation type="journal article" date="2017" name="Nat. Ecol. Evol.">
        <title>Scallop genome provides insights into evolution of bilaterian karyotype and development.</title>
        <authorList>
            <person name="Wang S."/>
            <person name="Zhang J."/>
            <person name="Jiao W."/>
            <person name="Li J."/>
            <person name="Xun X."/>
            <person name="Sun Y."/>
            <person name="Guo X."/>
            <person name="Huan P."/>
            <person name="Dong B."/>
            <person name="Zhang L."/>
            <person name="Hu X."/>
            <person name="Sun X."/>
            <person name="Wang J."/>
            <person name="Zhao C."/>
            <person name="Wang Y."/>
            <person name="Wang D."/>
            <person name="Huang X."/>
            <person name="Wang R."/>
            <person name="Lv J."/>
            <person name="Li Y."/>
            <person name="Zhang Z."/>
            <person name="Liu B."/>
            <person name="Lu W."/>
            <person name="Hui Y."/>
            <person name="Liang J."/>
            <person name="Zhou Z."/>
            <person name="Hou R."/>
            <person name="Li X."/>
            <person name="Liu Y."/>
            <person name="Li H."/>
            <person name="Ning X."/>
            <person name="Lin Y."/>
            <person name="Zhao L."/>
            <person name="Xing Q."/>
            <person name="Dou J."/>
            <person name="Li Y."/>
            <person name="Mao J."/>
            <person name="Guo H."/>
            <person name="Dou H."/>
            <person name="Li T."/>
            <person name="Mu C."/>
            <person name="Jiang W."/>
            <person name="Fu Q."/>
            <person name="Fu X."/>
            <person name="Miao Y."/>
            <person name="Liu J."/>
            <person name="Yu Q."/>
            <person name="Li R."/>
            <person name="Liao H."/>
            <person name="Li X."/>
            <person name="Kong Y."/>
            <person name="Jiang Z."/>
            <person name="Chourrout D."/>
            <person name="Li R."/>
            <person name="Bao Z."/>
        </authorList>
    </citation>
    <scope>NUCLEOTIDE SEQUENCE [LARGE SCALE GENOMIC DNA]</scope>
    <source>
        <strain evidence="7 8">PY_sf001</strain>
    </source>
</reference>
<evidence type="ECO:0000256" key="4">
    <source>
        <dbReference type="ARBA" id="ARBA00023157"/>
    </source>
</evidence>
<dbReference type="PROSITE" id="PS50940">
    <property type="entry name" value="CHIT_BIND_II"/>
    <property type="match status" value="2"/>
</dbReference>
<dbReference type="InterPro" id="IPR036508">
    <property type="entry name" value="Chitin-bd_dom_sf"/>
</dbReference>
<sequence>MNNLDNPTHLLKDLEYEQLLTGSLVHNPQVIVQEWEILPTYRSPQVRDRDIIPVPCILAHSSAELYQRRSSKGYLCRTRKLVSSTADKVGSPTFQQRSMLALCFLIFVLQGVVDCVVDCNHQVDGNYEITCHSYISCSSGISIHHTCLTGQMYNPVTMRCASTTNLPPPCNIIHSCSGLPNRKFADQETHCKTYYTCQNGYFYGHNFCSPGTVFDENMQNCNWPSNVAKPCGTVDTSVIG</sequence>
<dbReference type="PANTHER" id="PTHR23301:SF0">
    <property type="entry name" value="CHITIN-BINDING TYPE-2 DOMAIN-CONTAINING PROTEIN-RELATED"/>
    <property type="match status" value="1"/>
</dbReference>
<evidence type="ECO:0000313" key="7">
    <source>
        <dbReference type="EMBL" id="OWF52252.1"/>
    </source>
</evidence>
<keyword evidence="1" id="KW-0147">Chitin-binding</keyword>
<evidence type="ECO:0000256" key="3">
    <source>
        <dbReference type="ARBA" id="ARBA00022737"/>
    </source>
</evidence>
<keyword evidence="4" id="KW-1015">Disulfide bond</keyword>
<dbReference type="SUPFAM" id="SSF57625">
    <property type="entry name" value="Invertebrate chitin-binding proteins"/>
    <property type="match status" value="2"/>
</dbReference>
<dbReference type="PANTHER" id="PTHR23301">
    <property type="entry name" value="CHITIN BINDING PERITROPHIN-A"/>
    <property type="match status" value="1"/>
</dbReference>
<dbReference type="OrthoDB" id="6020543at2759"/>
<evidence type="ECO:0000259" key="6">
    <source>
        <dbReference type="PROSITE" id="PS50940"/>
    </source>
</evidence>
<dbReference type="Proteomes" id="UP000242188">
    <property type="component" value="Unassembled WGS sequence"/>
</dbReference>
<gene>
    <name evidence="7" type="ORF">KP79_PYT16389</name>
</gene>
<keyword evidence="5" id="KW-0325">Glycoprotein</keyword>
<accession>A0A210QU85</accession>
<dbReference type="Pfam" id="PF01607">
    <property type="entry name" value="CBM_14"/>
    <property type="match status" value="2"/>
</dbReference>
<evidence type="ECO:0000256" key="2">
    <source>
        <dbReference type="ARBA" id="ARBA00022729"/>
    </source>
</evidence>
<evidence type="ECO:0000256" key="1">
    <source>
        <dbReference type="ARBA" id="ARBA00022669"/>
    </source>
</evidence>
<dbReference type="InterPro" id="IPR002557">
    <property type="entry name" value="Chitin-bd_dom"/>
</dbReference>
<dbReference type="GO" id="GO:0005576">
    <property type="term" value="C:extracellular region"/>
    <property type="evidence" value="ECO:0007669"/>
    <property type="project" value="InterPro"/>
</dbReference>
<evidence type="ECO:0000313" key="8">
    <source>
        <dbReference type="Proteomes" id="UP000242188"/>
    </source>
</evidence>
<keyword evidence="8" id="KW-1185">Reference proteome</keyword>
<keyword evidence="2" id="KW-0732">Signal</keyword>
<evidence type="ECO:0000256" key="5">
    <source>
        <dbReference type="ARBA" id="ARBA00023180"/>
    </source>
</evidence>
<dbReference type="AlphaFoldDB" id="A0A210QU85"/>
<name>A0A210QU85_MIZYE</name>
<dbReference type="Gene3D" id="2.170.140.10">
    <property type="entry name" value="Chitin binding domain"/>
    <property type="match status" value="2"/>
</dbReference>
<dbReference type="GO" id="GO:0008061">
    <property type="term" value="F:chitin binding"/>
    <property type="evidence" value="ECO:0007669"/>
    <property type="project" value="UniProtKB-KW"/>
</dbReference>
<proteinExistence type="predicted"/>
<organism evidence="7 8">
    <name type="scientific">Mizuhopecten yessoensis</name>
    <name type="common">Japanese scallop</name>
    <name type="synonym">Patinopecten yessoensis</name>
    <dbReference type="NCBI Taxonomy" id="6573"/>
    <lineage>
        <taxon>Eukaryota</taxon>
        <taxon>Metazoa</taxon>
        <taxon>Spiralia</taxon>
        <taxon>Lophotrochozoa</taxon>
        <taxon>Mollusca</taxon>
        <taxon>Bivalvia</taxon>
        <taxon>Autobranchia</taxon>
        <taxon>Pteriomorphia</taxon>
        <taxon>Pectinida</taxon>
        <taxon>Pectinoidea</taxon>
        <taxon>Pectinidae</taxon>
        <taxon>Mizuhopecten</taxon>
    </lineage>
</organism>
<dbReference type="InterPro" id="IPR051940">
    <property type="entry name" value="Chitin_bind-dev_reg"/>
</dbReference>
<dbReference type="EMBL" id="NEDP02001884">
    <property type="protein sequence ID" value="OWF52252.1"/>
    <property type="molecule type" value="Genomic_DNA"/>
</dbReference>
<keyword evidence="3" id="KW-0677">Repeat</keyword>